<dbReference type="AlphaFoldDB" id="A0AAW3DEG6"/>
<sequence length="503" mass="55851">MFIKLVTLASILTISTFSVAVSAMPGTDSNTNTNTSSLVGNSYDPDNIRRLESNAYRRVFPNQDYIFNKAPLSVEQQEKIEKQAIQDLSVKEGEALTDSEKRALAKKTFDTKINEALNIDAIKTSWFNGFRVSETLTHAMLNVQSDTGDPLFMLQARQQGILDDNYIYFGTKVALIDWQRLNKVPPGGERKFFSYAVDFYAASTISKWFTSLVGFTLYQDHRDGFNIDPNTIYLIVGNLSESPFFGYVANSTVMYGNFDIVSNYVSTLTRTYFMQSGGNINFSYHTDDLHLNAVLLDANPNSYFGVTNAQSKSGVGFSLNGKYVYEMGNVGDYQYLGAAYSNVSGFQTKNGGNVGAFDINYGLAISDINFEAEALLTDKGVGGVNNSSSVSPNNIAGVPFFGSVRPSAALIYDNFLGTGESVASWSLQSSYTATVYGKRLIPYIDYSQVLQNKSNFAYQYGAGVRYNAFYGSWLGLDYTNIYSRSSNFRERQNYLSLSYTIYL</sequence>
<feature type="signal peptide" evidence="1">
    <location>
        <begin position="1"/>
        <end position="20"/>
    </location>
</feature>
<gene>
    <name evidence="2" type="ORF">DR78_1715</name>
</gene>
<evidence type="ECO:0000313" key="2">
    <source>
        <dbReference type="EMBL" id="KFJ43937.1"/>
    </source>
</evidence>
<accession>A0AAW3DEG6</accession>
<name>A0AAW3DEG6_9GAMM</name>
<evidence type="ECO:0000313" key="3">
    <source>
        <dbReference type="Proteomes" id="UP000029117"/>
    </source>
</evidence>
<dbReference type="Proteomes" id="UP000029117">
    <property type="component" value="Unassembled WGS sequence"/>
</dbReference>
<dbReference type="EMBL" id="JOUE01000003">
    <property type="protein sequence ID" value="KFJ43937.1"/>
    <property type="molecule type" value="Genomic_DNA"/>
</dbReference>
<comment type="caution">
    <text evidence="2">The sequence shown here is derived from an EMBL/GenBank/DDBJ whole genome shotgun (WGS) entry which is preliminary data.</text>
</comment>
<feature type="chain" id="PRO_5043722088" evidence="1">
    <location>
        <begin position="21"/>
        <end position="503"/>
    </location>
</feature>
<keyword evidence="1" id="KW-0732">Signal</keyword>
<proteinExistence type="predicted"/>
<dbReference type="RefSeq" id="WP_080723450.1">
    <property type="nucleotide sequence ID" value="NZ_JACTRV010000003.1"/>
</dbReference>
<protein>
    <submittedName>
        <fullName evidence="2">Uncharacterized protein</fullName>
    </submittedName>
</protein>
<evidence type="ECO:0000256" key="1">
    <source>
        <dbReference type="SAM" id="SignalP"/>
    </source>
</evidence>
<reference evidence="2 3" key="1">
    <citation type="submission" date="2014-04" db="EMBL/GenBank/DDBJ databases">
        <authorList>
            <person name="Bishop-Lilly K.A."/>
            <person name="Broomall S.M."/>
            <person name="Chain P.S."/>
            <person name="Chertkov O."/>
            <person name="Coyne S.R."/>
            <person name="Daligault H.E."/>
            <person name="Davenport K.W."/>
            <person name="Erkkila T."/>
            <person name="Frey K.G."/>
            <person name="Gibbons H.S."/>
            <person name="Gu W."/>
            <person name="Jaissle J."/>
            <person name="Johnson S.L."/>
            <person name="Koroleva G.I."/>
            <person name="Ladner J.T."/>
            <person name="Lo C.-C."/>
            <person name="Minogue T.D."/>
            <person name="Munk C."/>
            <person name="Palacios G.F."/>
            <person name="Redden C.L."/>
            <person name="Rosenzweig C.N."/>
            <person name="Scholz M.B."/>
            <person name="Teshima H."/>
            <person name="Xu Y."/>
        </authorList>
    </citation>
    <scope>NUCLEOTIDE SEQUENCE [LARGE SCALE GENOMIC DNA]</scope>
    <source>
        <strain evidence="2 3">FAJ</strain>
    </source>
</reference>
<organism evidence="2 3">
    <name type="scientific">Francisella philomiragia</name>
    <dbReference type="NCBI Taxonomy" id="28110"/>
    <lineage>
        <taxon>Bacteria</taxon>
        <taxon>Pseudomonadati</taxon>
        <taxon>Pseudomonadota</taxon>
        <taxon>Gammaproteobacteria</taxon>
        <taxon>Thiotrichales</taxon>
        <taxon>Francisellaceae</taxon>
        <taxon>Francisella</taxon>
    </lineage>
</organism>